<feature type="non-terminal residue" evidence="2">
    <location>
        <position position="1"/>
    </location>
</feature>
<name>A0A3S3P152_9ACAR</name>
<protein>
    <submittedName>
        <fullName evidence="2">Angio-associated migratory cell protein-like protein</fullName>
    </submittedName>
</protein>
<dbReference type="EMBL" id="NCKU01021856">
    <property type="protein sequence ID" value="RWR98455.1"/>
    <property type="molecule type" value="Genomic_DNA"/>
</dbReference>
<comment type="caution">
    <text evidence="2">The sequence shown here is derived from an EMBL/GenBank/DDBJ whole genome shotgun (WGS) entry which is preliminary data.</text>
</comment>
<dbReference type="InterPro" id="IPR036322">
    <property type="entry name" value="WD40_repeat_dom_sf"/>
</dbReference>
<dbReference type="Proteomes" id="UP000285301">
    <property type="component" value="Unassembled WGS sequence"/>
</dbReference>
<organism evidence="2 3">
    <name type="scientific">Dinothrombium tinctorium</name>
    <dbReference type="NCBI Taxonomy" id="1965070"/>
    <lineage>
        <taxon>Eukaryota</taxon>
        <taxon>Metazoa</taxon>
        <taxon>Ecdysozoa</taxon>
        <taxon>Arthropoda</taxon>
        <taxon>Chelicerata</taxon>
        <taxon>Arachnida</taxon>
        <taxon>Acari</taxon>
        <taxon>Acariformes</taxon>
        <taxon>Trombidiformes</taxon>
        <taxon>Prostigmata</taxon>
        <taxon>Anystina</taxon>
        <taxon>Parasitengona</taxon>
        <taxon>Trombidioidea</taxon>
        <taxon>Trombidiidae</taxon>
        <taxon>Dinothrombium</taxon>
    </lineage>
</organism>
<sequence>HSETITTMDINNDDTLVLTGSVDGTSHLINLTHGKEICIFNCANERESEESDSVESVCFAENFPLVATGTAIGFVEIPSNLNAKKKLKQV</sequence>
<dbReference type="STRING" id="1965070.A0A3S3P152"/>
<keyword evidence="1" id="KW-0853">WD repeat</keyword>
<dbReference type="SUPFAM" id="SSF50978">
    <property type="entry name" value="WD40 repeat-like"/>
    <property type="match status" value="1"/>
</dbReference>
<dbReference type="Gene3D" id="2.130.10.10">
    <property type="entry name" value="YVTN repeat-like/Quinoprotein amine dehydrogenase"/>
    <property type="match status" value="1"/>
</dbReference>
<gene>
    <name evidence="2" type="ORF">B4U79_17167</name>
</gene>
<feature type="repeat" description="WD" evidence="1">
    <location>
        <begin position="1"/>
        <end position="39"/>
    </location>
</feature>
<dbReference type="PROSITE" id="PS50082">
    <property type="entry name" value="WD_REPEATS_2"/>
    <property type="match status" value="1"/>
</dbReference>
<dbReference type="InterPro" id="IPR015943">
    <property type="entry name" value="WD40/YVTN_repeat-like_dom_sf"/>
</dbReference>
<reference evidence="2 3" key="1">
    <citation type="journal article" date="2018" name="Gigascience">
        <title>Genomes of trombidid mites reveal novel predicted allergens and laterally-transferred genes associated with secondary metabolism.</title>
        <authorList>
            <person name="Dong X."/>
            <person name="Chaisiri K."/>
            <person name="Xia D."/>
            <person name="Armstrong S.D."/>
            <person name="Fang Y."/>
            <person name="Donnelly M.J."/>
            <person name="Kadowaki T."/>
            <person name="McGarry J.W."/>
            <person name="Darby A.C."/>
            <person name="Makepeace B.L."/>
        </authorList>
    </citation>
    <scope>NUCLEOTIDE SEQUENCE [LARGE SCALE GENOMIC DNA]</scope>
    <source>
        <strain evidence="2">UoL-WK</strain>
    </source>
</reference>
<evidence type="ECO:0000313" key="2">
    <source>
        <dbReference type="EMBL" id="RWR98455.1"/>
    </source>
</evidence>
<dbReference type="InterPro" id="IPR001680">
    <property type="entry name" value="WD40_rpt"/>
</dbReference>
<evidence type="ECO:0000256" key="1">
    <source>
        <dbReference type="PROSITE-ProRule" id="PRU00221"/>
    </source>
</evidence>
<proteinExistence type="predicted"/>
<accession>A0A3S3P152</accession>
<dbReference type="AlphaFoldDB" id="A0A3S3P152"/>
<dbReference type="OrthoDB" id="10261640at2759"/>
<keyword evidence="3" id="KW-1185">Reference proteome</keyword>
<evidence type="ECO:0000313" key="3">
    <source>
        <dbReference type="Proteomes" id="UP000285301"/>
    </source>
</evidence>